<comment type="similarity">
    <text evidence="1">Belongs to the peptidase S33 family.</text>
</comment>
<evidence type="ECO:0000313" key="5">
    <source>
        <dbReference type="EMBL" id="QEC70736.1"/>
    </source>
</evidence>
<dbReference type="InterPro" id="IPR050266">
    <property type="entry name" value="AB_hydrolase_sf"/>
</dbReference>
<evidence type="ECO:0000313" key="6">
    <source>
        <dbReference type="Proteomes" id="UP000321291"/>
    </source>
</evidence>
<dbReference type="EMBL" id="CP042434">
    <property type="protein sequence ID" value="QEC70736.1"/>
    <property type="molecule type" value="Genomic_DNA"/>
</dbReference>
<dbReference type="OrthoDB" id="9796770at2"/>
<accession>A0A5B8VJG1</accession>
<sequence length="302" mass="34330">MNKFSIAIMMVFACLGLQLFAQSRGDQFLTTDDGAKLFVKKSGNGAICIFIHGGPGAWSKSFEDLKGRNLERNLSMVYYDQRGCGRSEKSPNGDYSLQRMLKDIDLIRQHFNADKVYLLSHSFGGILAANYALKYPDHVKGIILVSSTLNLRYSLDNQITYMGKLLHSSFTPADQSDTSLMSTFLKAKHLLTEKKLDYKMLSDNKKSVELVSSVDQQNPSDYDFARHVFKVEDYWKDYTKRTNDIKVPVLVIAGTKDHAIGENHYKTFDFAHQQIAKIKGGHLLYYENNAAFLKTIFEFIKN</sequence>
<dbReference type="GO" id="GO:0016020">
    <property type="term" value="C:membrane"/>
    <property type="evidence" value="ECO:0007669"/>
    <property type="project" value="TreeGrafter"/>
</dbReference>
<protein>
    <submittedName>
        <fullName evidence="5">Alpha/beta fold hydrolase</fullName>
    </submittedName>
</protein>
<reference evidence="5 6" key="1">
    <citation type="journal article" date="2017" name="Int. J. Syst. Evol. Microbiol.">
        <title>Arachidicoccus ginsenosidivorans sp. nov., with ginsenoside-converting activity isolated from ginseng cultivating soil.</title>
        <authorList>
            <person name="Siddiqi M.Z."/>
            <person name="Aslam Z."/>
            <person name="Im W.T."/>
        </authorList>
    </citation>
    <scope>NUCLEOTIDE SEQUENCE [LARGE SCALE GENOMIC DNA]</scope>
    <source>
        <strain evidence="5 6">Gsoil 809</strain>
    </source>
</reference>
<feature type="domain" description="AB hydrolase-1" evidence="4">
    <location>
        <begin position="49"/>
        <end position="288"/>
    </location>
</feature>
<feature type="chain" id="PRO_5022988202" evidence="3">
    <location>
        <begin position="22"/>
        <end position="302"/>
    </location>
</feature>
<feature type="signal peptide" evidence="3">
    <location>
        <begin position="1"/>
        <end position="21"/>
    </location>
</feature>
<dbReference type="InterPro" id="IPR000073">
    <property type="entry name" value="AB_hydrolase_1"/>
</dbReference>
<dbReference type="KEGG" id="agi:FSB73_02565"/>
<evidence type="ECO:0000256" key="1">
    <source>
        <dbReference type="ARBA" id="ARBA00010088"/>
    </source>
</evidence>
<dbReference type="PANTHER" id="PTHR43798">
    <property type="entry name" value="MONOACYLGLYCEROL LIPASE"/>
    <property type="match status" value="1"/>
</dbReference>
<organism evidence="5 6">
    <name type="scientific">Arachidicoccus ginsenosidivorans</name>
    <dbReference type="NCBI Taxonomy" id="496057"/>
    <lineage>
        <taxon>Bacteria</taxon>
        <taxon>Pseudomonadati</taxon>
        <taxon>Bacteroidota</taxon>
        <taxon>Chitinophagia</taxon>
        <taxon>Chitinophagales</taxon>
        <taxon>Chitinophagaceae</taxon>
        <taxon>Arachidicoccus</taxon>
    </lineage>
</organism>
<dbReference type="PRINTS" id="PR00793">
    <property type="entry name" value="PROAMNOPTASE"/>
</dbReference>
<dbReference type="SUPFAM" id="SSF53474">
    <property type="entry name" value="alpha/beta-Hydrolases"/>
    <property type="match status" value="1"/>
</dbReference>
<name>A0A5B8VJG1_9BACT</name>
<proteinExistence type="inferred from homology"/>
<dbReference type="InterPro" id="IPR029058">
    <property type="entry name" value="AB_hydrolase_fold"/>
</dbReference>
<dbReference type="InterPro" id="IPR002410">
    <property type="entry name" value="Peptidase_S33"/>
</dbReference>
<dbReference type="PANTHER" id="PTHR43798:SF33">
    <property type="entry name" value="HYDROLASE, PUTATIVE (AFU_ORTHOLOGUE AFUA_2G14860)-RELATED"/>
    <property type="match status" value="1"/>
</dbReference>
<dbReference type="GO" id="GO:0006508">
    <property type="term" value="P:proteolysis"/>
    <property type="evidence" value="ECO:0007669"/>
    <property type="project" value="InterPro"/>
</dbReference>
<evidence type="ECO:0000259" key="4">
    <source>
        <dbReference type="Pfam" id="PF00561"/>
    </source>
</evidence>
<evidence type="ECO:0000256" key="3">
    <source>
        <dbReference type="SAM" id="SignalP"/>
    </source>
</evidence>
<dbReference type="PRINTS" id="PR00111">
    <property type="entry name" value="ABHYDROLASE"/>
</dbReference>
<dbReference type="AlphaFoldDB" id="A0A5B8VJG1"/>
<dbReference type="GO" id="GO:0008233">
    <property type="term" value="F:peptidase activity"/>
    <property type="evidence" value="ECO:0007669"/>
    <property type="project" value="InterPro"/>
</dbReference>
<dbReference type="RefSeq" id="WP_146779997.1">
    <property type="nucleotide sequence ID" value="NZ_CP042434.1"/>
</dbReference>
<evidence type="ECO:0000256" key="2">
    <source>
        <dbReference type="ARBA" id="ARBA00022801"/>
    </source>
</evidence>
<dbReference type="Proteomes" id="UP000321291">
    <property type="component" value="Chromosome"/>
</dbReference>
<gene>
    <name evidence="5" type="ORF">FSB73_02565</name>
</gene>
<dbReference type="Gene3D" id="3.40.50.1820">
    <property type="entry name" value="alpha/beta hydrolase"/>
    <property type="match status" value="1"/>
</dbReference>
<dbReference type="Pfam" id="PF00561">
    <property type="entry name" value="Abhydrolase_1"/>
    <property type="match status" value="1"/>
</dbReference>
<keyword evidence="2 5" id="KW-0378">Hydrolase</keyword>
<keyword evidence="6" id="KW-1185">Reference proteome</keyword>
<keyword evidence="3" id="KW-0732">Signal</keyword>